<accession>A0A9N7VY76</accession>
<evidence type="ECO:0000313" key="2">
    <source>
        <dbReference type="Proteomes" id="UP001153269"/>
    </source>
</evidence>
<dbReference type="Proteomes" id="UP001153269">
    <property type="component" value="Unassembled WGS sequence"/>
</dbReference>
<organism evidence="1 2">
    <name type="scientific">Pleuronectes platessa</name>
    <name type="common">European plaice</name>
    <dbReference type="NCBI Taxonomy" id="8262"/>
    <lineage>
        <taxon>Eukaryota</taxon>
        <taxon>Metazoa</taxon>
        <taxon>Chordata</taxon>
        <taxon>Craniata</taxon>
        <taxon>Vertebrata</taxon>
        <taxon>Euteleostomi</taxon>
        <taxon>Actinopterygii</taxon>
        <taxon>Neopterygii</taxon>
        <taxon>Teleostei</taxon>
        <taxon>Neoteleostei</taxon>
        <taxon>Acanthomorphata</taxon>
        <taxon>Carangaria</taxon>
        <taxon>Pleuronectiformes</taxon>
        <taxon>Pleuronectoidei</taxon>
        <taxon>Pleuronectidae</taxon>
        <taxon>Pleuronectes</taxon>
    </lineage>
</organism>
<evidence type="ECO:0000313" key="1">
    <source>
        <dbReference type="EMBL" id="CAB1456415.1"/>
    </source>
</evidence>
<protein>
    <submittedName>
        <fullName evidence="1">Uncharacterized protein</fullName>
    </submittedName>
</protein>
<dbReference type="AlphaFoldDB" id="A0A9N7VY76"/>
<name>A0A9N7VY76_PLEPL</name>
<proteinExistence type="predicted"/>
<comment type="caution">
    <text evidence="1">The sequence shown here is derived from an EMBL/GenBank/DDBJ whole genome shotgun (WGS) entry which is preliminary data.</text>
</comment>
<sequence>MTNPQLQPISIQQAAIAVHVEPALATSRRPMSLTNVFLEATAPERIISPTQKKLQQFEQWRSNPAASSVQGEPVDVSGLCPVSNFLLRCLELNGREASPGGSRNRWLCLEKSLLLNFHFTLTFCWVWSSSCGQSGRFQRRRLCPSLMRLILDQFIWSFLFVPPLFILLTREESEASGSWM</sequence>
<reference evidence="1" key="1">
    <citation type="submission" date="2020-03" db="EMBL/GenBank/DDBJ databases">
        <authorList>
            <person name="Weist P."/>
        </authorList>
    </citation>
    <scope>NUCLEOTIDE SEQUENCE</scope>
</reference>
<gene>
    <name evidence="1" type="ORF">PLEPLA_LOCUS44199</name>
</gene>
<keyword evidence="2" id="KW-1185">Reference proteome</keyword>
<dbReference type="EMBL" id="CADEAL010004297">
    <property type="protein sequence ID" value="CAB1456415.1"/>
    <property type="molecule type" value="Genomic_DNA"/>
</dbReference>